<gene>
    <name evidence="1" type="ORF">BN9_083270</name>
</gene>
<evidence type="ECO:0000313" key="2">
    <source>
        <dbReference type="Proteomes" id="UP000053237"/>
    </source>
</evidence>
<proteinExistence type="predicted"/>
<dbReference type="Proteomes" id="UP000053237">
    <property type="component" value="Unassembled WGS sequence"/>
</dbReference>
<dbReference type="EMBL" id="CAIX01000165">
    <property type="protein sequence ID" value="CCI47320.1"/>
    <property type="molecule type" value="Genomic_DNA"/>
</dbReference>
<dbReference type="InParanoid" id="A0A024GLC8"/>
<keyword evidence="2" id="KW-1185">Reference proteome</keyword>
<name>A0A024GLC8_9STRA</name>
<protein>
    <submittedName>
        <fullName evidence="1">Uncharacterized protein</fullName>
    </submittedName>
</protein>
<accession>A0A024GLC8</accession>
<evidence type="ECO:0000313" key="1">
    <source>
        <dbReference type="EMBL" id="CCI47320.1"/>
    </source>
</evidence>
<organism evidence="1 2">
    <name type="scientific">Albugo candida</name>
    <dbReference type="NCBI Taxonomy" id="65357"/>
    <lineage>
        <taxon>Eukaryota</taxon>
        <taxon>Sar</taxon>
        <taxon>Stramenopiles</taxon>
        <taxon>Oomycota</taxon>
        <taxon>Peronosporomycetes</taxon>
        <taxon>Albuginales</taxon>
        <taxon>Albuginaceae</taxon>
        <taxon>Albugo</taxon>
    </lineage>
</organism>
<comment type="caution">
    <text evidence="1">The sequence shown here is derived from an EMBL/GenBank/DDBJ whole genome shotgun (WGS) entry which is preliminary data.</text>
</comment>
<dbReference type="AlphaFoldDB" id="A0A024GLC8"/>
<reference evidence="1 2" key="1">
    <citation type="submission" date="2012-05" db="EMBL/GenBank/DDBJ databases">
        <title>Recombination and specialization in a pathogen metapopulation.</title>
        <authorList>
            <person name="Gardiner A."/>
            <person name="Kemen E."/>
            <person name="Schultz-Larsen T."/>
            <person name="MacLean D."/>
            <person name="Van Oosterhout C."/>
            <person name="Jones J.D.G."/>
        </authorList>
    </citation>
    <scope>NUCLEOTIDE SEQUENCE [LARGE SCALE GENOMIC DNA]</scope>
    <source>
        <strain evidence="1 2">Ac Nc2</strain>
    </source>
</reference>
<sequence length="100" mass="11562">MPTGTLLLPAIFEGRMDSPQTVLEKVDRELMTRNPSHRKRSMKNEVDLSGHLNPSLTSYNTVVMHFLHDQCLVYLALEMNILAISTENKLIWAKKIRKKR</sequence>